<dbReference type="PROSITE" id="PS51012">
    <property type="entry name" value="ABC_TM2"/>
    <property type="match status" value="1"/>
</dbReference>
<dbReference type="EMBL" id="SFCC01000005">
    <property type="protein sequence ID" value="RZQ63864.1"/>
    <property type="molecule type" value="Genomic_DNA"/>
</dbReference>
<evidence type="ECO:0000256" key="1">
    <source>
        <dbReference type="ARBA" id="ARBA00004141"/>
    </source>
</evidence>
<proteinExistence type="inferred from homology"/>
<sequence>MTPSTVAVQAGLRRGWIEFRQTAGSPAELISWLFMPVIALVVMYILKDRTIGGTGFSLGTQAVPGILGTNVVLAALLGLSVALTTDRQTGALLRAKVVPNGMLGYVVGKVSGQAALTVATLVVVLVPAVLVFDGLTVDAVTLLWVLVLGLLATLPIGALLGALFRDAQTLGFVTLLVMGLAVISGVFYPVTAMPEWLQWVAQAFPVYWLGLGLRSALLPEAQAVIEIGESWRHLEMIGVLGAWAILGLVLAPIVLRRTTRRATGATVSQ</sequence>
<keyword evidence="2 6" id="KW-0812">Transmembrane</keyword>
<dbReference type="PANTHER" id="PTHR43229:SF6">
    <property type="entry name" value="ABC-TYPE MULTIDRUG TRANSPORT SYSTEM, PERMEASE COMPONENT"/>
    <property type="match status" value="1"/>
</dbReference>
<evidence type="ECO:0000256" key="2">
    <source>
        <dbReference type="ARBA" id="ARBA00022692"/>
    </source>
</evidence>
<comment type="similarity">
    <text evidence="6">Belongs to the ABC-2 integral membrane protein family.</text>
</comment>
<dbReference type="Proteomes" id="UP000292003">
    <property type="component" value="Unassembled WGS sequence"/>
</dbReference>
<dbReference type="GO" id="GO:0140359">
    <property type="term" value="F:ABC-type transporter activity"/>
    <property type="evidence" value="ECO:0007669"/>
    <property type="project" value="InterPro"/>
</dbReference>
<comment type="subcellular location">
    <subcellularLocation>
        <location evidence="6">Cell membrane</location>
        <topology evidence="6">Multi-pass membrane protein</topology>
    </subcellularLocation>
    <subcellularLocation>
        <location evidence="1">Membrane</location>
        <topology evidence="1">Multi-pass membrane protein</topology>
    </subcellularLocation>
</comment>
<evidence type="ECO:0000313" key="9">
    <source>
        <dbReference type="Proteomes" id="UP000292003"/>
    </source>
</evidence>
<dbReference type="RefSeq" id="WP_130475389.1">
    <property type="nucleotide sequence ID" value="NZ_SFCC01000005.1"/>
</dbReference>
<keyword evidence="9" id="KW-1185">Reference proteome</keyword>
<dbReference type="GO" id="GO:0043190">
    <property type="term" value="C:ATP-binding cassette (ABC) transporter complex"/>
    <property type="evidence" value="ECO:0007669"/>
    <property type="project" value="InterPro"/>
</dbReference>
<feature type="transmembrane region" description="Helical" evidence="6">
    <location>
        <begin position="170"/>
        <end position="190"/>
    </location>
</feature>
<evidence type="ECO:0000259" key="7">
    <source>
        <dbReference type="PROSITE" id="PS51012"/>
    </source>
</evidence>
<dbReference type="InterPro" id="IPR013525">
    <property type="entry name" value="ABC2_TM"/>
</dbReference>
<dbReference type="GO" id="GO:0046677">
    <property type="term" value="P:response to antibiotic"/>
    <property type="evidence" value="ECO:0007669"/>
    <property type="project" value="UniProtKB-KW"/>
</dbReference>
<dbReference type="Pfam" id="PF01061">
    <property type="entry name" value="ABC2_membrane"/>
    <property type="match status" value="1"/>
</dbReference>
<protein>
    <recommendedName>
        <fullName evidence="6">Transport permease protein</fullName>
    </recommendedName>
</protein>
<dbReference type="OrthoDB" id="9786643at2"/>
<keyword evidence="6" id="KW-1003">Cell membrane</keyword>
<evidence type="ECO:0000256" key="6">
    <source>
        <dbReference type="RuleBase" id="RU361157"/>
    </source>
</evidence>
<evidence type="ECO:0000313" key="8">
    <source>
        <dbReference type="EMBL" id="RZQ63864.1"/>
    </source>
</evidence>
<dbReference type="InterPro" id="IPR047817">
    <property type="entry name" value="ABC2_TM_bact-type"/>
</dbReference>
<evidence type="ECO:0000256" key="5">
    <source>
        <dbReference type="ARBA" id="ARBA00023251"/>
    </source>
</evidence>
<feature type="transmembrane region" description="Helical" evidence="6">
    <location>
        <begin position="236"/>
        <end position="255"/>
    </location>
</feature>
<feature type="transmembrane region" description="Helical" evidence="6">
    <location>
        <begin position="142"/>
        <end position="163"/>
    </location>
</feature>
<dbReference type="AlphaFoldDB" id="A0A4Q7JC49"/>
<name>A0A4Q7JC49_9PSEU</name>
<gene>
    <name evidence="8" type="ORF">EWH70_11955</name>
</gene>
<keyword evidence="6" id="KW-0813">Transport</keyword>
<dbReference type="PIRSF" id="PIRSF006648">
    <property type="entry name" value="DrrB"/>
    <property type="match status" value="1"/>
</dbReference>
<accession>A0A4Q7JC49</accession>
<feature type="transmembrane region" description="Helical" evidence="6">
    <location>
        <begin position="66"/>
        <end position="85"/>
    </location>
</feature>
<feature type="transmembrane region" description="Helical" evidence="6">
    <location>
        <begin position="29"/>
        <end position="46"/>
    </location>
</feature>
<organism evidence="8 9">
    <name type="scientific">Amycolatopsis suaedae</name>
    <dbReference type="NCBI Taxonomy" id="2510978"/>
    <lineage>
        <taxon>Bacteria</taxon>
        <taxon>Bacillati</taxon>
        <taxon>Actinomycetota</taxon>
        <taxon>Actinomycetes</taxon>
        <taxon>Pseudonocardiales</taxon>
        <taxon>Pseudonocardiaceae</taxon>
        <taxon>Amycolatopsis</taxon>
    </lineage>
</organism>
<keyword evidence="5" id="KW-0046">Antibiotic resistance</keyword>
<feature type="domain" description="ABC transmembrane type-2" evidence="7">
    <location>
        <begin position="27"/>
        <end position="258"/>
    </location>
</feature>
<comment type="caution">
    <text evidence="8">The sequence shown here is derived from an EMBL/GenBank/DDBJ whole genome shotgun (WGS) entry which is preliminary data.</text>
</comment>
<evidence type="ECO:0000256" key="4">
    <source>
        <dbReference type="ARBA" id="ARBA00023136"/>
    </source>
</evidence>
<keyword evidence="3 6" id="KW-1133">Transmembrane helix</keyword>
<keyword evidence="4 6" id="KW-0472">Membrane</keyword>
<feature type="transmembrane region" description="Helical" evidence="6">
    <location>
        <begin position="106"/>
        <end position="130"/>
    </location>
</feature>
<dbReference type="PANTHER" id="PTHR43229">
    <property type="entry name" value="NODULATION PROTEIN J"/>
    <property type="match status" value="1"/>
</dbReference>
<dbReference type="InterPro" id="IPR051784">
    <property type="entry name" value="Nod_factor_ABC_transporter"/>
</dbReference>
<evidence type="ECO:0000256" key="3">
    <source>
        <dbReference type="ARBA" id="ARBA00022989"/>
    </source>
</evidence>
<reference evidence="8 9" key="1">
    <citation type="submission" date="2019-02" db="EMBL/GenBank/DDBJ databases">
        <title>Draft genome sequence of Amycolatopsis sp. 8-3EHSu isolated from roots of Suaeda maritima.</title>
        <authorList>
            <person name="Duangmal K."/>
            <person name="Chantavorakit T."/>
        </authorList>
    </citation>
    <scope>NUCLEOTIDE SEQUENCE [LARGE SCALE GENOMIC DNA]</scope>
    <source>
        <strain evidence="8 9">8-3EHSu</strain>
    </source>
</reference>
<dbReference type="InterPro" id="IPR000412">
    <property type="entry name" value="ABC_2_transport"/>
</dbReference>